<organism evidence="1">
    <name type="scientific">Anguilla anguilla</name>
    <name type="common">European freshwater eel</name>
    <name type="synonym">Muraena anguilla</name>
    <dbReference type="NCBI Taxonomy" id="7936"/>
    <lineage>
        <taxon>Eukaryota</taxon>
        <taxon>Metazoa</taxon>
        <taxon>Chordata</taxon>
        <taxon>Craniata</taxon>
        <taxon>Vertebrata</taxon>
        <taxon>Euteleostomi</taxon>
        <taxon>Actinopterygii</taxon>
        <taxon>Neopterygii</taxon>
        <taxon>Teleostei</taxon>
        <taxon>Anguilliformes</taxon>
        <taxon>Anguillidae</taxon>
        <taxon>Anguilla</taxon>
    </lineage>
</organism>
<dbReference type="AlphaFoldDB" id="A0A0E9W9I0"/>
<accession>A0A0E9W9I0</accession>
<protein>
    <submittedName>
        <fullName evidence="1">Uncharacterized protein</fullName>
    </submittedName>
</protein>
<dbReference type="EMBL" id="GBXM01021575">
    <property type="protein sequence ID" value="JAH87002.1"/>
    <property type="molecule type" value="Transcribed_RNA"/>
</dbReference>
<evidence type="ECO:0000313" key="1">
    <source>
        <dbReference type="EMBL" id="JAH87002.1"/>
    </source>
</evidence>
<reference evidence="1" key="2">
    <citation type="journal article" date="2015" name="Fish Shellfish Immunol.">
        <title>Early steps in the European eel (Anguilla anguilla)-Vibrio vulnificus interaction in the gills: Role of the RtxA13 toxin.</title>
        <authorList>
            <person name="Callol A."/>
            <person name="Pajuelo D."/>
            <person name="Ebbesson L."/>
            <person name="Teles M."/>
            <person name="MacKenzie S."/>
            <person name="Amaro C."/>
        </authorList>
    </citation>
    <scope>NUCLEOTIDE SEQUENCE</scope>
</reference>
<reference evidence="1" key="1">
    <citation type="submission" date="2014-11" db="EMBL/GenBank/DDBJ databases">
        <authorList>
            <person name="Amaro Gonzalez C."/>
        </authorList>
    </citation>
    <scope>NUCLEOTIDE SEQUENCE</scope>
</reference>
<proteinExistence type="predicted"/>
<sequence length="36" mass="4178">MLSQIPSRAKLISQGNRIQLWPIAKSFFLMSFARIK</sequence>
<name>A0A0E9W9I0_ANGAN</name>